<dbReference type="Pfam" id="PF00271">
    <property type="entry name" value="Helicase_C"/>
    <property type="match status" value="1"/>
</dbReference>
<evidence type="ECO:0000256" key="9">
    <source>
        <dbReference type="HAMAP-Rule" id="MF_00969"/>
    </source>
</evidence>
<dbReference type="Proteomes" id="UP000321750">
    <property type="component" value="Unassembled WGS sequence"/>
</dbReference>
<evidence type="ECO:0000256" key="5">
    <source>
        <dbReference type="ARBA" id="ARBA00022806"/>
    </source>
</evidence>
<dbReference type="InterPro" id="IPR001650">
    <property type="entry name" value="Helicase_C-like"/>
</dbReference>
<dbReference type="GO" id="GO:0005524">
    <property type="term" value="F:ATP binding"/>
    <property type="evidence" value="ECO:0007669"/>
    <property type="project" value="UniProtKB-UniRule"/>
</dbReference>
<evidence type="ECO:0000256" key="6">
    <source>
        <dbReference type="ARBA" id="ARBA00022840"/>
    </source>
</evidence>
<dbReference type="SMART" id="SM00490">
    <property type="entry name" value="HELICc"/>
    <property type="match status" value="1"/>
</dbReference>
<dbReference type="Gene3D" id="3.90.1150.50">
    <property type="entry name" value="Transcription-repair-coupling factor, D7 domain"/>
    <property type="match status" value="1"/>
</dbReference>
<keyword evidence="2 9" id="KW-0547">Nucleotide-binding</keyword>
<dbReference type="SUPFAM" id="SSF141259">
    <property type="entry name" value="CarD-like"/>
    <property type="match status" value="1"/>
</dbReference>
<dbReference type="SUPFAM" id="SSF52540">
    <property type="entry name" value="P-loop containing nucleoside triphosphate hydrolases"/>
    <property type="match status" value="4"/>
</dbReference>
<dbReference type="InterPro" id="IPR027417">
    <property type="entry name" value="P-loop_NTPase"/>
</dbReference>
<evidence type="ECO:0000256" key="4">
    <source>
        <dbReference type="ARBA" id="ARBA00022801"/>
    </source>
</evidence>
<keyword evidence="8 9" id="KW-0234">DNA repair</keyword>
<dbReference type="InterPro" id="IPR037235">
    <property type="entry name" value="TRCF-like_C_D7"/>
</dbReference>
<dbReference type="PANTHER" id="PTHR47964">
    <property type="entry name" value="ATP-DEPENDENT DNA HELICASE HOMOLOG RECG, CHLOROPLASTIC"/>
    <property type="match status" value="1"/>
</dbReference>
<dbReference type="SMART" id="SM00982">
    <property type="entry name" value="TRCF"/>
    <property type="match status" value="1"/>
</dbReference>
<dbReference type="PANTHER" id="PTHR47964:SF1">
    <property type="entry name" value="ATP-DEPENDENT DNA HELICASE HOMOLOG RECG, CHLOROPLASTIC"/>
    <property type="match status" value="1"/>
</dbReference>
<dbReference type="Pfam" id="PF17757">
    <property type="entry name" value="UvrB_inter"/>
    <property type="match status" value="1"/>
</dbReference>
<dbReference type="InterPro" id="IPR005118">
    <property type="entry name" value="TRCF_C"/>
</dbReference>
<dbReference type="InterPro" id="IPR014001">
    <property type="entry name" value="Helicase_ATP-bd"/>
</dbReference>
<dbReference type="Gene3D" id="2.40.10.170">
    <property type="match status" value="1"/>
</dbReference>
<dbReference type="SMART" id="SM00487">
    <property type="entry name" value="DEXDc"/>
    <property type="match status" value="1"/>
</dbReference>
<keyword evidence="7 9" id="KW-0238">DNA-binding</keyword>
<dbReference type="Gene3D" id="3.30.2060.10">
    <property type="entry name" value="Penicillin-binding protein 1b domain"/>
    <property type="match status" value="1"/>
</dbReference>
<dbReference type="HAMAP" id="MF_00969">
    <property type="entry name" value="TRCF"/>
    <property type="match status" value="1"/>
</dbReference>
<feature type="domain" description="Helicase C-terminal" evidence="12">
    <location>
        <begin position="889"/>
        <end position="1043"/>
    </location>
</feature>
<name>A0A512JNF1_9HYPH</name>
<dbReference type="CDD" id="cd17991">
    <property type="entry name" value="DEXHc_TRCF"/>
    <property type="match status" value="1"/>
</dbReference>
<dbReference type="InterPro" id="IPR047112">
    <property type="entry name" value="RecG/Mfd"/>
</dbReference>
<dbReference type="GO" id="GO:0016787">
    <property type="term" value="F:hydrolase activity"/>
    <property type="evidence" value="ECO:0007669"/>
    <property type="project" value="UniProtKB-KW"/>
</dbReference>
<reference evidence="13 14" key="1">
    <citation type="submission" date="2019-07" db="EMBL/GenBank/DDBJ databases">
        <title>Whole genome shotgun sequence of Methylobacterium gnaphalii NBRC 107716.</title>
        <authorList>
            <person name="Hosoyama A."/>
            <person name="Uohara A."/>
            <person name="Ohji S."/>
            <person name="Ichikawa N."/>
        </authorList>
    </citation>
    <scope>NUCLEOTIDE SEQUENCE [LARGE SCALE GENOMIC DNA]</scope>
    <source>
        <strain evidence="13 14">NBRC 107716</strain>
    </source>
</reference>
<evidence type="ECO:0000256" key="10">
    <source>
        <dbReference type="SAM" id="MobiDB-lite"/>
    </source>
</evidence>
<comment type="similarity">
    <text evidence="9">In the N-terminal section; belongs to the UvrB family.</text>
</comment>
<keyword evidence="1 9" id="KW-0963">Cytoplasm</keyword>
<dbReference type="InterPro" id="IPR011545">
    <property type="entry name" value="DEAD/DEAH_box_helicase_dom"/>
</dbReference>
<keyword evidence="3 9" id="KW-0227">DNA damage</keyword>
<evidence type="ECO:0000313" key="14">
    <source>
        <dbReference type="Proteomes" id="UP000321750"/>
    </source>
</evidence>
<dbReference type="InterPro" id="IPR003711">
    <property type="entry name" value="CarD-like/TRCF_RID"/>
</dbReference>
<keyword evidence="4 9" id="KW-0378">Hydrolase</keyword>
<keyword evidence="6 9" id="KW-0067">ATP-binding</keyword>
<dbReference type="Gene3D" id="3.40.50.300">
    <property type="entry name" value="P-loop containing nucleotide triphosphate hydrolases"/>
    <property type="match status" value="2"/>
</dbReference>
<dbReference type="SMART" id="SM01058">
    <property type="entry name" value="CarD_TRCF"/>
    <property type="match status" value="1"/>
</dbReference>
<evidence type="ECO:0000259" key="11">
    <source>
        <dbReference type="PROSITE" id="PS51192"/>
    </source>
</evidence>
<feature type="domain" description="Helicase ATP-binding" evidence="11">
    <location>
        <begin position="707"/>
        <end position="868"/>
    </location>
</feature>
<sequence>MPASPHVGTSTGRPGLPDTSRTGMRRRDVEGAHRPLTKNPVSSYIPPDMAKSAPAPAPKQPVARFALPKSAPLTKAIEALKRGDSPTLASVPDGFDTIVVADLARALGAGFEGPAVLVHVARDSSRSNAFQTALKFVAPEIEVMNFPGWDCQPYDRVSPNAGIAAQRMTALSRLTRSRSSEEKPRILCTTVNALVQRVPPRDRIAVETFSASAGSVVPMAKVQEWVEANGFLRTGTVRDTGEYAVRGGILDLSPPGLPNPIRLDFFGDTLETIRAFDPETQRTVGALRSLDLVPMSEVQLVTETIRRFRQGYISSFGATTRDDRLYETVSEGRRYAGLEHWMPLFYEHLDTLFDYVGGVPLIFDAQAEDAAAERLSLIQDYFQARDEAQKTPQAGVAPYKPLPPRALYLTPNELKERIATVAVARLTPFAQPESSERAVIDCGARAGRNFAPERADEAASVFDAAVAHIKDLQASGHHVILGSWSDGSRDRLCGVLSDHGLKKPVAINTLTAVNALKRGTDVAVAVWGLESGFVIDRLAVVSEGDILGDRLVRQKRKSKRPQDVILEVQALQPGDLVVHADHGIGRFVTLKTVHAAGTPHDCLEIQYATGLLLLPVENIELLTRYGSEDSEVALDRLGGSGWQARKARMKKRILEMAGALIKVAAQRFVKQAPRLHPPEGLYGEFASRFQFEETEDQQNAIDAVLDDLNAGRPMDRLVCGDVGFGKTEVALRAAFAAAISGKQVAVIVPTTLLARQHYRNFAERFKGLPVQVAQLSRFVSAGDMRQTRAGLADGTVDIVVGTHALLAKNVSFKNLGLIIVDEEQHFGVSHKERLKTLQADVHVLTLSATPIPRTLQLAMTGVRELSIIATPPVDRLAVRTFVTPFDPLLIREALLRERYRGGQSFYVVPRIEDLAEVKRFLDQEMPETTVAVAHGQMAAGQLEDVMTAFYEGKYDVLLSTTIVESGLDIPTANTLIVHRADMFGLAQLYQLRGRVGRSKARAYALFTTPANRQLTTQAEQRLKVLQTLDTLGAGFQLASHDLDIRGAGNLLGDEQSGHIKEVGYELYQQMLEDAVTALKAGIEEPEEEAWSPTIALGAPVTIPEDYVEDLTVRLGLYRRLSTLESDAELESFGAELIDRFGKLPPEVEQLLKIVTIKLLCHETNIEKVEAGPKGIVIQFRDRKFANPQGLIAYVTEQASFAKVRPDMSIVFIRELTSIPARLKETTNILRSLAKIAGKGKKAA</sequence>
<comment type="similarity">
    <text evidence="9">In the C-terminal section; belongs to the helicase family. RecG subfamily.</text>
</comment>
<dbReference type="Pfam" id="PF02559">
    <property type="entry name" value="CarD_TRCF_RID"/>
    <property type="match status" value="1"/>
</dbReference>
<dbReference type="GO" id="GO:0000716">
    <property type="term" value="P:transcription-coupled nucleotide-excision repair, DNA damage recognition"/>
    <property type="evidence" value="ECO:0007669"/>
    <property type="project" value="UniProtKB-UniRule"/>
</dbReference>
<keyword evidence="5" id="KW-0347">Helicase</keyword>
<dbReference type="Pfam" id="PF03461">
    <property type="entry name" value="TRCF"/>
    <property type="match status" value="1"/>
</dbReference>
<dbReference type="GO" id="GO:0003678">
    <property type="term" value="F:DNA helicase activity"/>
    <property type="evidence" value="ECO:0007669"/>
    <property type="project" value="TreeGrafter"/>
</dbReference>
<feature type="region of interest" description="Disordered" evidence="10">
    <location>
        <begin position="1"/>
        <end position="60"/>
    </location>
</feature>
<dbReference type="PROSITE" id="PS51194">
    <property type="entry name" value="HELICASE_CTER"/>
    <property type="match status" value="1"/>
</dbReference>
<evidence type="ECO:0000256" key="1">
    <source>
        <dbReference type="ARBA" id="ARBA00022490"/>
    </source>
</evidence>
<evidence type="ECO:0000313" key="13">
    <source>
        <dbReference type="EMBL" id="GEP11458.1"/>
    </source>
</evidence>
<dbReference type="PROSITE" id="PS51192">
    <property type="entry name" value="HELICASE_ATP_BIND_1"/>
    <property type="match status" value="1"/>
</dbReference>
<dbReference type="Pfam" id="PF00270">
    <property type="entry name" value="DEAD"/>
    <property type="match status" value="1"/>
</dbReference>
<dbReference type="Gene3D" id="3.40.50.11180">
    <property type="match status" value="1"/>
</dbReference>
<dbReference type="NCBIfam" id="TIGR00580">
    <property type="entry name" value="mfd"/>
    <property type="match status" value="1"/>
</dbReference>
<gene>
    <name evidence="13" type="primary">mfd_2</name>
    <name evidence="9" type="synonym">mfd</name>
    <name evidence="13" type="ORF">MGN01_33030</name>
</gene>
<comment type="subcellular location">
    <subcellularLocation>
        <location evidence="9">Cytoplasm</location>
    </subcellularLocation>
</comment>
<dbReference type="GO" id="GO:0005737">
    <property type="term" value="C:cytoplasm"/>
    <property type="evidence" value="ECO:0007669"/>
    <property type="project" value="UniProtKB-SubCell"/>
</dbReference>
<evidence type="ECO:0000256" key="2">
    <source>
        <dbReference type="ARBA" id="ARBA00022741"/>
    </source>
</evidence>
<dbReference type="GO" id="GO:0006355">
    <property type="term" value="P:regulation of DNA-templated transcription"/>
    <property type="evidence" value="ECO:0007669"/>
    <property type="project" value="UniProtKB-UniRule"/>
</dbReference>
<dbReference type="SUPFAM" id="SSF143517">
    <property type="entry name" value="TRCF domain-like"/>
    <property type="match status" value="1"/>
</dbReference>
<protein>
    <recommendedName>
        <fullName evidence="9">Transcription-repair-coupling factor</fullName>
        <shortName evidence="9">TRCF</shortName>
        <ecNumber evidence="9">3.6.4.-</ecNumber>
    </recommendedName>
</protein>
<dbReference type="GO" id="GO:0003684">
    <property type="term" value="F:damaged DNA binding"/>
    <property type="evidence" value="ECO:0007669"/>
    <property type="project" value="InterPro"/>
</dbReference>
<evidence type="ECO:0000256" key="7">
    <source>
        <dbReference type="ARBA" id="ARBA00023125"/>
    </source>
</evidence>
<dbReference type="EMBL" id="BJZV01000019">
    <property type="protein sequence ID" value="GEP11458.1"/>
    <property type="molecule type" value="Genomic_DNA"/>
</dbReference>
<comment type="function">
    <text evidence="9">Couples transcription and DNA repair by recognizing RNA polymerase (RNAP) stalled at DNA lesions. Mediates ATP-dependent release of RNAP and its truncated transcript from the DNA, and recruitment of nucleotide excision repair machinery to the damaged site.</text>
</comment>
<evidence type="ECO:0000259" key="12">
    <source>
        <dbReference type="PROSITE" id="PS51194"/>
    </source>
</evidence>
<dbReference type="InterPro" id="IPR041471">
    <property type="entry name" value="UvrB_inter"/>
</dbReference>
<dbReference type="AlphaFoldDB" id="A0A512JNF1"/>
<evidence type="ECO:0000256" key="3">
    <source>
        <dbReference type="ARBA" id="ARBA00022763"/>
    </source>
</evidence>
<proteinExistence type="inferred from homology"/>
<dbReference type="InterPro" id="IPR036101">
    <property type="entry name" value="CarD-like/TRCF_RID_sf"/>
</dbReference>
<accession>A0A512JNF1</accession>
<keyword evidence="14" id="KW-1185">Reference proteome</keyword>
<dbReference type="InterPro" id="IPR004576">
    <property type="entry name" value="Mfd"/>
</dbReference>
<comment type="caution">
    <text evidence="13">The sequence shown here is derived from an EMBL/GenBank/DDBJ whole genome shotgun (WGS) entry which is preliminary data.</text>
</comment>
<evidence type="ECO:0000256" key="8">
    <source>
        <dbReference type="ARBA" id="ARBA00023204"/>
    </source>
</evidence>
<organism evidence="13 14">
    <name type="scientific">Methylobacterium gnaphalii</name>
    <dbReference type="NCBI Taxonomy" id="1010610"/>
    <lineage>
        <taxon>Bacteria</taxon>
        <taxon>Pseudomonadati</taxon>
        <taxon>Pseudomonadota</taxon>
        <taxon>Alphaproteobacteria</taxon>
        <taxon>Hyphomicrobiales</taxon>
        <taxon>Methylobacteriaceae</taxon>
        <taxon>Methylobacterium</taxon>
    </lineage>
</organism>
<dbReference type="EC" id="3.6.4.-" evidence="9"/>